<evidence type="ECO:0000313" key="2">
    <source>
        <dbReference type="Proteomes" id="UP000285301"/>
    </source>
</evidence>
<dbReference type="PANTHER" id="PTHR43975">
    <property type="entry name" value="ZGC:101858"/>
    <property type="match status" value="1"/>
</dbReference>
<dbReference type="Proteomes" id="UP000285301">
    <property type="component" value="Unassembled WGS sequence"/>
</dbReference>
<dbReference type="InterPro" id="IPR036291">
    <property type="entry name" value="NAD(P)-bd_dom_sf"/>
</dbReference>
<feature type="non-terminal residue" evidence="1">
    <location>
        <position position="107"/>
    </location>
</feature>
<accession>A0A443Q7C5</accession>
<dbReference type="OrthoDB" id="1669814at2759"/>
<protein>
    <submittedName>
        <fullName evidence="1">Tropinone reductase-like protein</fullName>
    </submittedName>
</protein>
<dbReference type="AlphaFoldDB" id="A0A443Q7C5"/>
<evidence type="ECO:0000313" key="1">
    <source>
        <dbReference type="EMBL" id="RWR98944.1"/>
    </source>
</evidence>
<dbReference type="EMBL" id="NCKU01017707">
    <property type="protein sequence ID" value="RWR98944.1"/>
    <property type="molecule type" value="Genomic_DNA"/>
</dbReference>
<dbReference type="Gene3D" id="3.40.50.720">
    <property type="entry name" value="NAD(P)-binding Rossmann-like Domain"/>
    <property type="match status" value="2"/>
</dbReference>
<dbReference type="InterPro" id="IPR002347">
    <property type="entry name" value="SDR_fam"/>
</dbReference>
<keyword evidence="2" id="KW-1185">Reference proteome</keyword>
<gene>
    <name evidence="1" type="ORF">B4U79_11200</name>
</gene>
<proteinExistence type="predicted"/>
<dbReference type="SUPFAM" id="SSF51735">
    <property type="entry name" value="NAD(P)-binding Rossmann-fold domains"/>
    <property type="match status" value="2"/>
</dbReference>
<organism evidence="1 2">
    <name type="scientific">Dinothrombium tinctorium</name>
    <dbReference type="NCBI Taxonomy" id="1965070"/>
    <lineage>
        <taxon>Eukaryota</taxon>
        <taxon>Metazoa</taxon>
        <taxon>Ecdysozoa</taxon>
        <taxon>Arthropoda</taxon>
        <taxon>Chelicerata</taxon>
        <taxon>Arachnida</taxon>
        <taxon>Acari</taxon>
        <taxon>Acariformes</taxon>
        <taxon>Trombidiformes</taxon>
        <taxon>Prostigmata</taxon>
        <taxon>Anystina</taxon>
        <taxon>Parasitengona</taxon>
        <taxon>Trombidioidea</taxon>
        <taxon>Trombidiidae</taxon>
        <taxon>Dinothrombium</taxon>
    </lineage>
</organism>
<dbReference type="PANTHER" id="PTHR43975:SF2">
    <property type="entry name" value="EG:BACR7A4.14 PROTEIN-RELATED"/>
    <property type="match status" value="1"/>
</dbReference>
<sequence>MVTGSNSGIGEAIVTLFSRLSAQVVVTGRNADKVSRVALKCEQLSPLKHNQPYLDDENYLKEAKNYSVFQRVGEIDDIAKAVVFLASNASSFITGTNLAVNGGFLLK</sequence>
<comment type="caution">
    <text evidence="1">The sequence shown here is derived from an EMBL/GenBank/DDBJ whole genome shotgun (WGS) entry which is preliminary data.</text>
</comment>
<reference evidence="1 2" key="1">
    <citation type="journal article" date="2018" name="Gigascience">
        <title>Genomes of trombidid mites reveal novel predicted allergens and laterally-transferred genes associated with secondary metabolism.</title>
        <authorList>
            <person name="Dong X."/>
            <person name="Chaisiri K."/>
            <person name="Xia D."/>
            <person name="Armstrong S.D."/>
            <person name="Fang Y."/>
            <person name="Donnelly M.J."/>
            <person name="Kadowaki T."/>
            <person name="McGarry J.W."/>
            <person name="Darby A.C."/>
            <person name="Makepeace B.L."/>
        </authorList>
    </citation>
    <scope>NUCLEOTIDE SEQUENCE [LARGE SCALE GENOMIC DNA]</scope>
    <source>
        <strain evidence="1">UoL-WK</strain>
    </source>
</reference>
<dbReference type="Pfam" id="PF13561">
    <property type="entry name" value="adh_short_C2"/>
    <property type="match status" value="1"/>
</dbReference>
<name>A0A443Q7C5_9ACAR</name>